<sequence>MQGYVLNGLLASLLLLVPVVVESAQSDTPPVEQQIEEAVNPLPESMREGAAVWGYDD</sequence>
<organism evidence="1">
    <name type="scientific">marine metagenome</name>
    <dbReference type="NCBI Taxonomy" id="408172"/>
    <lineage>
        <taxon>unclassified sequences</taxon>
        <taxon>metagenomes</taxon>
        <taxon>ecological metagenomes</taxon>
    </lineage>
</organism>
<reference evidence="1" key="1">
    <citation type="submission" date="2018-05" db="EMBL/GenBank/DDBJ databases">
        <authorList>
            <person name="Lanie J.A."/>
            <person name="Ng W.-L."/>
            <person name="Kazmierczak K.M."/>
            <person name="Andrzejewski T.M."/>
            <person name="Davidsen T.M."/>
            <person name="Wayne K.J."/>
            <person name="Tettelin H."/>
            <person name="Glass J.I."/>
            <person name="Rusch D."/>
            <person name="Podicherti R."/>
            <person name="Tsui H.-C.T."/>
            <person name="Winkler M.E."/>
        </authorList>
    </citation>
    <scope>NUCLEOTIDE SEQUENCE</scope>
</reference>
<feature type="non-terminal residue" evidence="1">
    <location>
        <position position="57"/>
    </location>
</feature>
<dbReference type="AlphaFoldDB" id="A0A381Z524"/>
<dbReference type="EMBL" id="UINC01019993">
    <property type="protein sequence ID" value="SVA84385.1"/>
    <property type="molecule type" value="Genomic_DNA"/>
</dbReference>
<proteinExistence type="predicted"/>
<gene>
    <name evidence="1" type="ORF">METZ01_LOCUS137239</name>
</gene>
<protein>
    <submittedName>
        <fullName evidence="1">Uncharacterized protein</fullName>
    </submittedName>
</protein>
<accession>A0A381Z524</accession>
<name>A0A381Z524_9ZZZZ</name>
<evidence type="ECO:0000313" key="1">
    <source>
        <dbReference type="EMBL" id="SVA84385.1"/>
    </source>
</evidence>